<comment type="caution">
    <text evidence="1">The sequence shown here is derived from an EMBL/GenBank/DDBJ whole genome shotgun (WGS) entry which is preliminary data.</text>
</comment>
<protein>
    <submittedName>
        <fullName evidence="1">Iron-containing redox enzyme family protein</fullName>
    </submittedName>
</protein>
<accession>A0A848KAJ5</accession>
<organism evidence="1 2">
    <name type="scientific">Antrihabitans stalactiti</name>
    <dbReference type="NCBI Taxonomy" id="2584121"/>
    <lineage>
        <taxon>Bacteria</taxon>
        <taxon>Bacillati</taxon>
        <taxon>Actinomycetota</taxon>
        <taxon>Actinomycetes</taxon>
        <taxon>Mycobacteriales</taxon>
        <taxon>Nocardiaceae</taxon>
        <taxon>Antrihabitans</taxon>
    </lineage>
</organism>
<dbReference type="InterPro" id="IPR016084">
    <property type="entry name" value="Haem_Oase-like_multi-hlx"/>
</dbReference>
<name>A0A848KAJ5_9NOCA</name>
<dbReference type="Gene3D" id="1.20.910.10">
    <property type="entry name" value="Heme oxygenase-like"/>
    <property type="match status" value="1"/>
</dbReference>
<dbReference type="Pfam" id="PF14518">
    <property type="entry name" value="Haem_oxygenas_2"/>
    <property type="match status" value="1"/>
</dbReference>
<reference evidence="1 2" key="2">
    <citation type="submission" date="2020-06" db="EMBL/GenBank/DDBJ databases">
        <title>Antribacter stalactiti gen. nov., sp. nov., a new member of the family Nacardiaceae isolated from a cave.</title>
        <authorList>
            <person name="Kim I.S."/>
        </authorList>
    </citation>
    <scope>NUCLEOTIDE SEQUENCE [LARGE SCALE GENOMIC DNA]</scope>
    <source>
        <strain evidence="1 2">YC2-7</strain>
    </source>
</reference>
<reference evidence="1 2" key="1">
    <citation type="submission" date="2019-05" db="EMBL/GenBank/DDBJ databases">
        <authorList>
            <person name="Lee S.D."/>
        </authorList>
    </citation>
    <scope>NUCLEOTIDE SEQUENCE [LARGE SCALE GENOMIC DNA]</scope>
    <source>
        <strain evidence="1 2">YC2-7</strain>
    </source>
</reference>
<evidence type="ECO:0000313" key="1">
    <source>
        <dbReference type="EMBL" id="NMN93712.1"/>
    </source>
</evidence>
<dbReference type="Proteomes" id="UP000535543">
    <property type="component" value="Unassembled WGS sequence"/>
</dbReference>
<gene>
    <name evidence="1" type="ORF">FGL95_01495</name>
</gene>
<dbReference type="EMBL" id="VCQU01000001">
    <property type="protein sequence ID" value="NMN93712.1"/>
    <property type="molecule type" value="Genomic_DNA"/>
</dbReference>
<dbReference type="SMART" id="SM01236">
    <property type="entry name" value="Haem_oxygenase_2"/>
    <property type="match status" value="1"/>
</dbReference>
<evidence type="ECO:0000313" key="2">
    <source>
        <dbReference type="Proteomes" id="UP000535543"/>
    </source>
</evidence>
<keyword evidence="2" id="KW-1185">Reference proteome</keyword>
<proteinExistence type="predicted"/>
<dbReference type="SUPFAM" id="SSF48613">
    <property type="entry name" value="Heme oxygenase-like"/>
    <property type="match status" value="1"/>
</dbReference>
<dbReference type="AlphaFoldDB" id="A0A848KAJ5"/>
<sequence>MKPFGTSMSPHLPRPRGPISRAVIRALATRKPGDVTFATPPEHIDPFSADVQVALTACYELHYRGFEGVDADWEWDPQLIGLRSALEKPFLARLRAEVGPRDDIDATLDSLCIEPADGEGFSYYLRDVGTWENFREYFVHRSMYHLKEADPHAWVIPRLTGRAKAGIVAVEFDEFGGGRADRIHSQLFADLMRAADLEPAYLAYVDSASAEALAVVNFMSMCGLRRGLRGAIVGILAAAEITSSPGSRRTVEALERLGAPQACIHFYAEHIEADAVHEQVMRREVVAGLLEQEPGLAADVVFGVVASDILETRLTTAVLDAWRSGRSSLEPINDHSALGVG</sequence>